<evidence type="ECO:0000313" key="2">
    <source>
        <dbReference type="EMBL" id="KAA8524799.1"/>
    </source>
</evidence>
<dbReference type="EMBL" id="CM018047">
    <property type="protein sequence ID" value="KAA8524799.1"/>
    <property type="molecule type" value="Genomic_DNA"/>
</dbReference>
<organism evidence="2 3">
    <name type="scientific">Nyssa sinensis</name>
    <dbReference type="NCBI Taxonomy" id="561372"/>
    <lineage>
        <taxon>Eukaryota</taxon>
        <taxon>Viridiplantae</taxon>
        <taxon>Streptophyta</taxon>
        <taxon>Embryophyta</taxon>
        <taxon>Tracheophyta</taxon>
        <taxon>Spermatophyta</taxon>
        <taxon>Magnoliopsida</taxon>
        <taxon>eudicotyledons</taxon>
        <taxon>Gunneridae</taxon>
        <taxon>Pentapetalae</taxon>
        <taxon>asterids</taxon>
        <taxon>Cornales</taxon>
        <taxon>Nyssaceae</taxon>
        <taxon>Nyssa</taxon>
    </lineage>
</organism>
<dbReference type="Proteomes" id="UP000325577">
    <property type="component" value="Linkage Group LG4"/>
</dbReference>
<dbReference type="InterPro" id="IPR006527">
    <property type="entry name" value="F-box-assoc_dom_typ1"/>
</dbReference>
<sequence length="85" mass="9434">MVVGFGLSSRSNEYKVLGIINYPGPSGIDVVRSEVYVYTLGDESWRLKENTPDLNLGQSASKAFVNGALHWVILLWECSMRACHS</sequence>
<evidence type="ECO:0000313" key="3">
    <source>
        <dbReference type="Proteomes" id="UP000325577"/>
    </source>
</evidence>
<evidence type="ECO:0000259" key="1">
    <source>
        <dbReference type="Pfam" id="PF07734"/>
    </source>
</evidence>
<proteinExistence type="predicted"/>
<feature type="domain" description="F-box associated beta-propeller type 1" evidence="1">
    <location>
        <begin position="3"/>
        <end position="73"/>
    </location>
</feature>
<keyword evidence="3" id="KW-1185">Reference proteome</keyword>
<dbReference type="OrthoDB" id="1894463at2759"/>
<name>A0A5J5A3D0_9ASTE</name>
<gene>
    <name evidence="2" type="ORF">F0562_011222</name>
</gene>
<accession>A0A5J5A3D0</accession>
<dbReference type="Pfam" id="PF07734">
    <property type="entry name" value="FBA_1"/>
    <property type="match status" value="1"/>
</dbReference>
<protein>
    <recommendedName>
        <fullName evidence="1">F-box associated beta-propeller type 1 domain-containing protein</fullName>
    </recommendedName>
</protein>
<dbReference type="AlphaFoldDB" id="A0A5J5A3D0"/>
<reference evidence="2 3" key="1">
    <citation type="submission" date="2019-09" db="EMBL/GenBank/DDBJ databases">
        <title>A chromosome-level genome assembly of the Chinese tupelo Nyssa sinensis.</title>
        <authorList>
            <person name="Yang X."/>
            <person name="Kang M."/>
            <person name="Yang Y."/>
            <person name="Xiong H."/>
            <person name="Wang M."/>
            <person name="Zhang Z."/>
            <person name="Wang Z."/>
            <person name="Wu H."/>
            <person name="Ma T."/>
            <person name="Liu J."/>
            <person name="Xi Z."/>
        </authorList>
    </citation>
    <scope>NUCLEOTIDE SEQUENCE [LARGE SCALE GENOMIC DNA]</scope>
    <source>
        <strain evidence="2">J267</strain>
        <tissue evidence="2">Leaf</tissue>
    </source>
</reference>